<accession>A0A9Q8L733</accession>
<dbReference type="RefSeq" id="XP_047756385.1">
    <property type="nucleotide sequence ID" value="XM_047899444.1"/>
</dbReference>
<dbReference type="GeneID" id="71980174"/>
<evidence type="ECO:0000256" key="1">
    <source>
        <dbReference type="SAM" id="MobiDB-lite"/>
    </source>
</evidence>
<sequence>MANGYGFNKHSTDYPAISRPTQNEEPIRPRNRRVVALADPPTATIADQQTPTGSRRRTGGFAGLSSMLQQMNSDNTLLPTTGNNALQSRKPNANTVEGRKNVSAIVNKKIEFDVVDEDGFTQVMSASEKRQKNREAKAEQDLVDSDRPGINQKVWKVPVDGQSTFNGITTPLPTNGRATQHPGGTNKHAPGPRTLLHAVRYADQLLGVIIHHTAPIEIEHDAKLADKFVIEVGGIKYTLRPQFWIIVGRAQWYVYEISIFTFNKNGLKYKPKNTWEEYLNVEPVFAPNYTPQSPTMPVLKVQATTGEKVVSRDTMIAKWTMVRPRRVDKPDIARVGQLDRASTDIAVKYAKSVIGNMPKDN</sequence>
<feature type="region of interest" description="Disordered" evidence="1">
    <location>
        <begin position="171"/>
        <end position="191"/>
    </location>
</feature>
<dbReference type="AlphaFoldDB" id="A0A9Q8L733"/>
<name>A0A9Q8L733_PASFU</name>
<protein>
    <submittedName>
        <fullName evidence="2">Uncharacterized protein</fullName>
    </submittedName>
</protein>
<reference evidence="2" key="1">
    <citation type="submission" date="2021-12" db="EMBL/GenBank/DDBJ databases">
        <authorList>
            <person name="Zaccaron A."/>
            <person name="Stergiopoulos I."/>
        </authorList>
    </citation>
    <scope>NUCLEOTIDE SEQUENCE</scope>
    <source>
        <strain evidence="2">Race5_Kim</strain>
    </source>
</reference>
<organism evidence="2 3">
    <name type="scientific">Passalora fulva</name>
    <name type="common">Tomato leaf mold</name>
    <name type="synonym">Cladosporium fulvum</name>
    <dbReference type="NCBI Taxonomy" id="5499"/>
    <lineage>
        <taxon>Eukaryota</taxon>
        <taxon>Fungi</taxon>
        <taxon>Dikarya</taxon>
        <taxon>Ascomycota</taxon>
        <taxon>Pezizomycotina</taxon>
        <taxon>Dothideomycetes</taxon>
        <taxon>Dothideomycetidae</taxon>
        <taxon>Mycosphaerellales</taxon>
        <taxon>Mycosphaerellaceae</taxon>
        <taxon>Fulvia</taxon>
    </lineage>
</organism>
<keyword evidence="3" id="KW-1185">Reference proteome</keyword>
<dbReference type="KEGG" id="ffu:CLAFUR5_00296"/>
<proteinExistence type="predicted"/>
<gene>
    <name evidence="2" type="ORF">CLAFUR5_00296</name>
</gene>
<feature type="region of interest" description="Disordered" evidence="1">
    <location>
        <begin position="1"/>
        <end position="28"/>
    </location>
</feature>
<dbReference type="Proteomes" id="UP000756132">
    <property type="component" value="Chromosome 1"/>
</dbReference>
<evidence type="ECO:0000313" key="2">
    <source>
        <dbReference type="EMBL" id="UJO12019.1"/>
    </source>
</evidence>
<reference evidence="2" key="2">
    <citation type="journal article" date="2022" name="Microb. Genom.">
        <title>A chromosome-scale genome assembly of the tomato pathogen Cladosporium fulvum reveals a compartmentalized genome architecture and the presence of a dispensable chromosome.</title>
        <authorList>
            <person name="Zaccaron A.Z."/>
            <person name="Chen L.H."/>
            <person name="Samaras A."/>
            <person name="Stergiopoulos I."/>
        </authorList>
    </citation>
    <scope>NUCLEOTIDE SEQUENCE</scope>
    <source>
        <strain evidence="2">Race5_Kim</strain>
    </source>
</reference>
<evidence type="ECO:0000313" key="3">
    <source>
        <dbReference type="Proteomes" id="UP000756132"/>
    </source>
</evidence>
<dbReference type="EMBL" id="CP090163">
    <property type="protein sequence ID" value="UJO12019.1"/>
    <property type="molecule type" value="Genomic_DNA"/>
</dbReference>